<organism evidence="1 2">
    <name type="scientific">Chaenocephalus aceratus</name>
    <name type="common">Blackfin icefish</name>
    <name type="synonym">Chaenichthys aceratus</name>
    <dbReference type="NCBI Taxonomy" id="36190"/>
    <lineage>
        <taxon>Eukaryota</taxon>
        <taxon>Metazoa</taxon>
        <taxon>Chordata</taxon>
        <taxon>Craniata</taxon>
        <taxon>Vertebrata</taxon>
        <taxon>Euteleostomi</taxon>
        <taxon>Actinopterygii</taxon>
        <taxon>Neopterygii</taxon>
        <taxon>Teleostei</taxon>
        <taxon>Neoteleostei</taxon>
        <taxon>Acanthomorphata</taxon>
        <taxon>Eupercaria</taxon>
        <taxon>Perciformes</taxon>
        <taxon>Notothenioidei</taxon>
        <taxon>Channichthyidae</taxon>
        <taxon>Chaenocephalus</taxon>
    </lineage>
</organism>
<keyword evidence="2" id="KW-1185">Reference proteome</keyword>
<evidence type="ECO:0000313" key="1">
    <source>
        <dbReference type="EMBL" id="KAI4828354.1"/>
    </source>
</evidence>
<sequence length="126" mass="14038">MKSASWQAERWYCVPERLTADFNKSMAPCSLRFAGGCPSMHLTLQLWRASSSPGHCNQGLPRQQRGRSTHLSPRRRQSHRMSGLCHFYGLQADSVYQLQLQVLPAGGNKGATVFKTIHTPAINATL</sequence>
<dbReference type="Proteomes" id="UP001057452">
    <property type="component" value="Chromosome 4"/>
</dbReference>
<evidence type="ECO:0000313" key="2">
    <source>
        <dbReference type="Proteomes" id="UP001057452"/>
    </source>
</evidence>
<dbReference type="EMBL" id="CM043788">
    <property type="protein sequence ID" value="KAI4828354.1"/>
    <property type="molecule type" value="Genomic_DNA"/>
</dbReference>
<protein>
    <submittedName>
        <fullName evidence="1">Uncharacterized protein</fullName>
    </submittedName>
</protein>
<reference evidence="1" key="1">
    <citation type="submission" date="2022-05" db="EMBL/GenBank/DDBJ databases">
        <title>Chromosome-level genome of Chaenocephalus aceratus.</title>
        <authorList>
            <person name="Park H."/>
        </authorList>
    </citation>
    <scope>NUCLEOTIDE SEQUENCE</scope>
    <source>
        <strain evidence="1">KU_202001</strain>
    </source>
</reference>
<name>A0ACB9XP37_CHAAC</name>
<proteinExistence type="predicted"/>
<comment type="caution">
    <text evidence="1">The sequence shown here is derived from an EMBL/GenBank/DDBJ whole genome shotgun (WGS) entry which is preliminary data.</text>
</comment>
<gene>
    <name evidence="1" type="ORF">KUCAC02_022450</name>
</gene>
<accession>A0ACB9XP37</accession>